<dbReference type="RefSeq" id="WP_136979454.1">
    <property type="nucleotide sequence ID" value="NZ_SYUV01000017.1"/>
</dbReference>
<organism evidence="1 2">
    <name type="scientific">Vibrio kanaloae</name>
    <dbReference type="NCBI Taxonomy" id="170673"/>
    <lineage>
        <taxon>Bacteria</taxon>
        <taxon>Pseudomonadati</taxon>
        <taxon>Pseudomonadota</taxon>
        <taxon>Gammaproteobacteria</taxon>
        <taxon>Vibrionales</taxon>
        <taxon>Vibrionaceae</taxon>
        <taxon>Vibrio</taxon>
    </lineage>
</organism>
<dbReference type="Proteomes" id="UP000307574">
    <property type="component" value="Unassembled WGS sequence"/>
</dbReference>
<evidence type="ECO:0008006" key="3">
    <source>
        <dbReference type="Google" id="ProtNLM"/>
    </source>
</evidence>
<evidence type="ECO:0000313" key="2">
    <source>
        <dbReference type="Proteomes" id="UP000307574"/>
    </source>
</evidence>
<dbReference type="EMBL" id="SYUV01000017">
    <property type="protein sequence ID" value="TKF34079.1"/>
    <property type="molecule type" value="Genomic_DNA"/>
</dbReference>
<comment type="caution">
    <text evidence="1">The sequence shown here is derived from an EMBL/GenBank/DDBJ whole genome shotgun (WGS) entry which is preliminary data.</text>
</comment>
<name>A0A4U1ZJE3_9VIBR</name>
<evidence type="ECO:0000313" key="1">
    <source>
        <dbReference type="EMBL" id="TKF34079.1"/>
    </source>
</evidence>
<dbReference type="AlphaFoldDB" id="A0A4U1ZJE3"/>
<reference evidence="1 2" key="1">
    <citation type="submission" date="2019-04" db="EMBL/GenBank/DDBJ databases">
        <title>A reverse ecology approach based on a biological definition of microbial populations.</title>
        <authorList>
            <person name="Arevalo P."/>
            <person name="Vaninsberghe D."/>
            <person name="Elsherbini J."/>
            <person name="Gore J."/>
            <person name="Polz M."/>
        </authorList>
    </citation>
    <scope>NUCLEOTIDE SEQUENCE [LARGE SCALE GENOMIC DNA]</scope>
    <source>
        <strain evidence="1 2">10N.261.46.F4</strain>
    </source>
</reference>
<protein>
    <recommendedName>
        <fullName evidence="3">Four helix bundle protein</fullName>
    </recommendedName>
</protein>
<proteinExistence type="predicted"/>
<gene>
    <name evidence="1" type="ORF">FCV50_05495</name>
</gene>
<accession>A0A4U1ZJE3</accession>
<sequence length="121" mass="14124">MDKTSFAELPIKLSHPIVSLYRLLDEKKEHSQSLGEQNSILELQLYLQNICHLTRTAYSSFITLKSRPMLEQLMRKSFSLERQLDAMAKHHEWLEDSDTQMLKQMGIIMDALSSENKRLSD</sequence>